<proteinExistence type="predicted"/>
<name>A0A7J6VZ57_THATH</name>
<reference evidence="1 2" key="1">
    <citation type="submission" date="2020-06" db="EMBL/GenBank/DDBJ databases">
        <title>Transcriptomic and genomic resources for Thalictrum thalictroides and T. hernandezii: Facilitating candidate gene discovery in an emerging model plant lineage.</title>
        <authorList>
            <person name="Arias T."/>
            <person name="Riano-Pachon D.M."/>
            <person name="Di Stilio V.S."/>
        </authorList>
    </citation>
    <scope>NUCLEOTIDE SEQUENCE [LARGE SCALE GENOMIC DNA]</scope>
    <source>
        <strain evidence="2">cv. WT478/WT964</strain>
        <tissue evidence="1">Leaves</tissue>
    </source>
</reference>
<dbReference type="EMBL" id="JABWDY010024767">
    <property type="protein sequence ID" value="KAF5189977.1"/>
    <property type="molecule type" value="Genomic_DNA"/>
</dbReference>
<protein>
    <submittedName>
        <fullName evidence="1">Uncharacterized protein</fullName>
    </submittedName>
</protein>
<sequence>MSECSQVGMVKWFALHPHRVAVPTDTQKGSSKVLSFLHSSRAQRWGSILQRLKFQPIMRLKFAKSIHVSMMGEYASTSVA</sequence>
<keyword evidence="2" id="KW-1185">Reference proteome</keyword>
<evidence type="ECO:0000313" key="2">
    <source>
        <dbReference type="Proteomes" id="UP000554482"/>
    </source>
</evidence>
<comment type="caution">
    <text evidence="1">The sequence shown here is derived from an EMBL/GenBank/DDBJ whole genome shotgun (WGS) entry which is preliminary data.</text>
</comment>
<gene>
    <name evidence="1" type="ORF">FRX31_020436</name>
</gene>
<evidence type="ECO:0000313" key="1">
    <source>
        <dbReference type="EMBL" id="KAF5189977.1"/>
    </source>
</evidence>
<dbReference type="AlphaFoldDB" id="A0A7J6VZ57"/>
<accession>A0A7J6VZ57</accession>
<dbReference type="Proteomes" id="UP000554482">
    <property type="component" value="Unassembled WGS sequence"/>
</dbReference>
<organism evidence="1 2">
    <name type="scientific">Thalictrum thalictroides</name>
    <name type="common">Rue-anemone</name>
    <name type="synonym">Anemone thalictroides</name>
    <dbReference type="NCBI Taxonomy" id="46969"/>
    <lineage>
        <taxon>Eukaryota</taxon>
        <taxon>Viridiplantae</taxon>
        <taxon>Streptophyta</taxon>
        <taxon>Embryophyta</taxon>
        <taxon>Tracheophyta</taxon>
        <taxon>Spermatophyta</taxon>
        <taxon>Magnoliopsida</taxon>
        <taxon>Ranunculales</taxon>
        <taxon>Ranunculaceae</taxon>
        <taxon>Thalictroideae</taxon>
        <taxon>Thalictrum</taxon>
    </lineage>
</organism>